<feature type="domain" description="AMP-dependent synthetase/ligase" evidence="1">
    <location>
        <begin position="93"/>
        <end position="236"/>
    </location>
</feature>
<dbReference type="Pfam" id="PF00501">
    <property type="entry name" value="AMP-binding"/>
    <property type="match status" value="1"/>
</dbReference>
<evidence type="ECO:0000259" key="1">
    <source>
        <dbReference type="Pfam" id="PF00501"/>
    </source>
</evidence>
<name>A0ABT9GKW2_9GAMM</name>
<comment type="caution">
    <text evidence="2">The sequence shown here is derived from an EMBL/GenBank/DDBJ whole genome shotgun (WGS) entry which is preliminary data.</text>
</comment>
<gene>
    <name evidence="2" type="ORF">Q3O59_01050</name>
</gene>
<dbReference type="Proteomes" id="UP001236258">
    <property type="component" value="Unassembled WGS sequence"/>
</dbReference>
<sequence length="375" mass="41399">MPSWLTITDCKAVLNDFVRAELSAYRGAPIPDGQQPSELDSLERLHLASCVNEFFRLHETGAEDRLLMTKSLDEWAALIAAAISETSGLTFRTSGSTGSPTPHVHTWRQIETEAAALAERLTAKQPIQRVVSWLPLHHLYGFMLAVALPAYAKVPRIYGNQTLPEVLSGDLLVTVPPRWDYLARTGKAWPAQILGVSSTAPLSDATVASLLQQGLIGLLDIYGSTETGGVATRWRPESNYQLLSHWQRFDNQHIQRRGDSTMTPLMDQLHWLNECAFELQGRLDDTISIAGVNVSPSYIASRLRALSSVQDCEIRPTGLNAKRRLKAFVVPAGDHATAKHDIANTIALWPAPERPISITYGDVIPTNVIGKRIDW</sequence>
<dbReference type="SUPFAM" id="SSF56801">
    <property type="entry name" value="Acetyl-CoA synthetase-like"/>
    <property type="match status" value="1"/>
</dbReference>
<dbReference type="RefSeq" id="WP_305943837.1">
    <property type="nucleotide sequence ID" value="NZ_JAUZVY010000001.1"/>
</dbReference>
<reference evidence="2 3" key="1">
    <citation type="submission" date="2023-08" db="EMBL/GenBank/DDBJ databases">
        <authorList>
            <person name="Joshi A."/>
            <person name="Thite S."/>
        </authorList>
    </citation>
    <scope>NUCLEOTIDE SEQUENCE [LARGE SCALE GENOMIC DNA]</scope>
    <source>
        <strain evidence="2 3">1E1</strain>
    </source>
</reference>
<proteinExistence type="predicted"/>
<dbReference type="EMBL" id="JAUZVY010000001">
    <property type="protein sequence ID" value="MDP4527615.1"/>
    <property type="molecule type" value="Genomic_DNA"/>
</dbReference>
<dbReference type="InterPro" id="IPR000873">
    <property type="entry name" value="AMP-dep_synth/lig_dom"/>
</dbReference>
<protein>
    <submittedName>
        <fullName evidence="2">AMP-binding protein</fullName>
    </submittedName>
</protein>
<dbReference type="InterPro" id="IPR042099">
    <property type="entry name" value="ANL_N_sf"/>
</dbReference>
<dbReference type="Gene3D" id="3.40.50.12780">
    <property type="entry name" value="N-terminal domain of ligase-like"/>
    <property type="match status" value="1"/>
</dbReference>
<keyword evidence="3" id="KW-1185">Reference proteome</keyword>
<accession>A0ABT9GKW2</accession>
<evidence type="ECO:0000313" key="2">
    <source>
        <dbReference type="EMBL" id="MDP4527615.1"/>
    </source>
</evidence>
<evidence type="ECO:0000313" key="3">
    <source>
        <dbReference type="Proteomes" id="UP001236258"/>
    </source>
</evidence>
<organism evidence="2 3">
    <name type="scientific">Alkalimonas delamerensis</name>
    <dbReference type="NCBI Taxonomy" id="265981"/>
    <lineage>
        <taxon>Bacteria</taxon>
        <taxon>Pseudomonadati</taxon>
        <taxon>Pseudomonadota</taxon>
        <taxon>Gammaproteobacteria</taxon>
        <taxon>Alkalimonas</taxon>
    </lineage>
</organism>